<dbReference type="PANTHER" id="PTHR11907">
    <property type="entry name" value="AMIDOPHOSPHORIBOSYLTRANSFERASE"/>
    <property type="match status" value="1"/>
</dbReference>
<dbReference type="RefSeq" id="WP_146892005.1">
    <property type="nucleotide sequence ID" value="NZ_VORX01000003.1"/>
</dbReference>
<name>A0A5C7AK17_9FLAO</name>
<dbReference type="GO" id="GO:0016757">
    <property type="term" value="F:glycosyltransferase activity"/>
    <property type="evidence" value="ECO:0007669"/>
    <property type="project" value="UniProtKB-KW"/>
</dbReference>
<dbReference type="EMBL" id="VORX01000003">
    <property type="protein sequence ID" value="TXE08274.1"/>
    <property type="molecule type" value="Genomic_DNA"/>
</dbReference>
<keyword evidence="5" id="KW-1185">Reference proteome</keyword>
<evidence type="ECO:0000313" key="4">
    <source>
        <dbReference type="EMBL" id="TXE08274.1"/>
    </source>
</evidence>
<keyword evidence="1 4" id="KW-0808">Transferase</keyword>
<keyword evidence="4" id="KW-0328">Glycosyltransferase</keyword>
<evidence type="ECO:0000259" key="3">
    <source>
        <dbReference type="PROSITE" id="PS51278"/>
    </source>
</evidence>
<feature type="domain" description="Glutamine amidotransferase type-2" evidence="3">
    <location>
        <begin position="9"/>
        <end position="303"/>
    </location>
</feature>
<comment type="caution">
    <text evidence="4">The sequence shown here is derived from an EMBL/GenBank/DDBJ whole genome shotgun (WGS) entry which is preliminary data.</text>
</comment>
<dbReference type="InterPro" id="IPR029055">
    <property type="entry name" value="Ntn_hydrolases_N"/>
</dbReference>
<dbReference type="PROSITE" id="PS51278">
    <property type="entry name" value="GATASE_TYPE_2"/>
    <property type="match status" value="1"/>
</dbReference>
<organism evidence="4 5">
    <name type="scientific">Gelidibacter salicanalis</name>
    <dbReference type="NCBI Taxonomy" id="291193"/>
    <lineage>
        <taxon>Bacteria</taxon>
        <taxon>Pseudomonadati</taxon>
        <taxon>Bacteroidota</taxon>
        <taxon>Flavobacteriia</taxon>
        <taxon>Flavobacteriales</taxon>
        <taxon>Flavobacteriaceae</taxon>
        <taxon>Gelidibacter</taxon>
    </lineage>
</organism>
<dbReference type="SUPFAM" id="SSF56235">
    <property type="entry name" value="N-terminal nucleophile aminohydrolases (Ntn hydrolases)"/>
    <property type="match status" value="1"/>
</dbReference>
<sequence>MSDALKHECGIALIRLLKPLDYYKQKYGSAFYGVNKMYLMMEKQHNRGQDGAGFASIKLDTAPGERYISRVRSIAQQPIQDIFAQINERINKELTEHPEYADDVDLQKKNIPYIGELLLGHVRYGTFGKNSVENVHPFLRQNNWMHRNLILAGNFNMTNVNKLFEGLVKIGQHPKEKADTVTIMEKIGHFLDDAVAKKYKQLKNEGYNKNECSPLIADRLNVAKILKRSAKDWDGGYAMAGLLGHGDSFVLRDPSGIRPAYYYQDDEIVVVASERPVIQTVFNVEFDDVQELPPGHAIITKKSGETSIKKILEPLERKACSFERIYFSRGSDAEIYQERKKLGKLLMPKVLEAIDYDTKNSVFSYIPNTAETSFFGMIETVEDHLNKKKTKAILEGNGGLSAEKVTQILSERPRIEKIAIKDVKLRTFITEDSSRDDLVAHVYDVTYGVIKPTDNLVIIDDSIVRGTTLKKSIIKMMDRLHPKKIIVVSSAPQIRYPDCYGIDMARLEDLIAFRAMLELLKENDKYHLIEEVYHKCVAQVELDDKDVRNFVKELYSQFTAEQISDKIAELICDSSVKTEVKTIFQTIENLHLACPKNLGDWYFTGNYPTAGGNRVVNKAFINFYEGNSARAY</sequence>
<dbReference type="InterPro" id="IPR029057">
    <property type="entry name" value="PRTase-like"/>
</dbReference>
<dbReference type="OrthoDB" id="9801213at2"/>
<dbReference type="Proteomes" id="UP000321734">
    <property type="component" value="Unassembled WGS sequence"/>
</dbReference>
<dbReference type="Gene3D" id="3.60.20.10">
    <property type="entry name" value="Glutamine Phosphoribosylpyrophosphate, subunit 1, domain 1"/>
    <property type="match status" value="1"/>
</dbReference>
<dbReference type="SUPFAM" id="SSF53271">
    <property type="entry name" value="PRTase-like"/>
    <property type="match status" value="1"/>
</dbReference>
<dbReference type="InterPro" id="IPR017932">
    <property type="entry name" value="GATase_2_dom"/>
</dbReference>
<evidence type="ECO:0000313" key="5">
    <source>
        <dbReference type="Proteomes" id="UP000321734"/>
    </source>
</evidence>
<keyword evidence="2" id="KW-0315">Glutamine amidotransferase</keyword>
<dbReference type="CDD" id="cd06223">
    <property type="entry name" value="PRTases_typeI"/>
    <property type="match status" value="1"/>
</dbReference>
<proteinExistence type="predicted"/>
<evidence type="ECO:0000256" key="1">
    <source>
        <dbReference type="ARBA" id="ARBA00022679"/>
    </source>
</evidence>
<dbReference type="AlphaFoldDB" id="A0A5C7AK17"/>
<dbReference type="InterPro" id="IPR000836">
    <property type="entry name" value="PRTase_dom"/>
</dbReference>
<evidence type="ECO:0000256" key="2">
    <source>
        <dbReference type="ARBA" id="ARBA00022962"/>
    </source>
</evidence>
<protein>
    <submittedName>
        <fullName evidence="4">Amidophosphoribosyltransferase</fullName>
    </submittedName>
</protein>
<reference evidence="4 5" key="1">
    <citation type="submission" date="2019-08" db="EMBL/GenBank/DDBJ databases">
        <title>Genome sequence of Gelidibacter salicanalis IC162T.</title>
        <authorList>
            <person name="Bowman J.P."/>
        </authorList>
    </citation>
    <scope>NUCLEOTIDE SEQUENCE [LARGE SCALE GENOMIC DNA]</scope>
    <source>
        <strain evidence="4 5">IC162</strain>
    </source>
</reference>
<accession>A0A5C7AK17</accession>
<gene>
    <name evidence="4" type="ORF">ES711_07120</name>
</gene>